<keyword evidence="2" id="KW-1185">Reference proteome</keyword>
<comment type="caution">
    <text evidence="1">The sequence shown here is derived from an EMBL/GenBank/DDBJ whole genome shotgun (WGS) entry which is preliminary data.</text>
</comment>
<evidence type="ECO:0000313" key="1">
    <source>
        <dbReference type="EMBL" id="CAK1600936.1"/>
    </source>
</evidence>
<accession>A0AAV1LZZ8</accession>
<sequence length="88" mass="10179">MAGETVSDAALTVKEEMDRVMKRSLDYIVFEMSESKFKLIHSYLKTIMAQERLCNLAFLIVEREVTEITDLENNIDMFASRKVSNVQL</sequence>
<protein>
    <submittedName>
        <fullName evidence="1">Uncharacterized protein</fullName>
    </submittedName>
</protein>
<gene>
    <name evidence="1" type="ORF">PARMNEM_LOCUS19630</name>
</gene>
<reference evidence="1 2" key="1">
    <citation type="submission" date="2023-11" db="EMBL/GenBank/DDBJ databases">
        <authorList>
            <person name="Hedman E."/>
            <person name="Englund M."/>
            <person name="Stromberg M."/>
            <person name="Nyberg Akerstrom W."/>
            <person name="Nylinder S."/>
            <person name="Jareborg N."/>
            <person name="Kallberg Y."/>
            <person name="Kronander E."/>
        </authorList>
    </citation>
    <scope>NUCLEOTIDE SEQUENCE [LARGE SCALE GENOMIC DNA]</scope>
</reference>
<name>A0AAV1LZZ8_9NEOP</name>
<dbReference type="AlphaFoldDB" id="A0AAV1LZZ8"/>
<dbReference type="EMBL" id="CAVLGL010000126">
    <property type="protein sequence ID" value="CAK1600936.1"/>
    <property type="molecule type" value="Genomic_DNA"/>
</dbReference>
<evidence type="ECO:0000313" key="2">
    <source>
        <dbReference type="Proteomes" id="UP001314205"/>
    </source>
</evidence>
<dbReference type="Proteomes" id="UP001314205">
    <property type="component" value="Unassembled WGS sequence"/>
</dbReference>
<proteinExistence type="predicted"/>
<organism evidence="1 2">
    <name type="scientific">Parnassius mnemosyne</name>
    <name type="common">clouded apollo</name>
    <dbReference type="NCBI Taxonomy" id="213953"/>
    <lineage>
        <taxon>Eukaryota</taxon>
        <taxon>Metazoa</taxon>
        <taxon>Ecdysozoa</taxon>
        <taxon>Arthropoda</taxon>
        <taxon>Hexapoda</taxon>
        <taxon>Insecta</taxon>
        <taxon>Pterygota</taxon>
        <taxon>Neoptera</taxon>
        <taxon>Endopterygota</taxon>
        <taxon>Lepidoptera</taxon>
        <taxon>Glossata</taxon>
        <taxon>Ditrysia</taxon>
        <taxon>Papilionoidea</taxon>
        <taxon>Papilionidae</taxon>
        <taxon>Parnassiinae</taxon>
        <taxon>Parnassini</taxon>
        <taxon>Parnassius</taxon>
        <taxon>Driopa</taxon>
    </lineage>
</organism>